<evidence type="ECO:0000313" key="2">
    <source>
        <dbReference type="EMBL" id="KOF87370.1"/>
    </source>
</evidence>
<dbReference type="InterPro" id="IPR011989">
    <property type="entry name" value="ARM-like"/>
</dbReference>
<dbReference type="InterPro" id="IPR029684">
    <property type="entry name" value="Schlafen"/>
</dbReference>
<dbReference type="EMBL" id="KQ418431">
    <property type="protein sequence ID" value="KOF87370.1"/>
    <property type="molecule type" value="Genomic_DNA"/>
</dbReference>
<reference evidence="2" key="1">
    <citation type="submission" date="2015-07" db="EMBL/GenBank/DDBJ databases">
        <title>MeaNS - Measles Nucleotide Surveillance Program.</title>
        <authorList>
            <person name="Tran T."/>
            <person name="Druce J."/>
        </authorList>
    </citation>
    <scope>NUCLEOTIDE SEQUENCE</scope>
    <source>
        <strain evidence="2">UCB-OBI-ISO-001</strain>
        <tissue evidence="2">Gonad</tissue>
    </source>
</reference>
<dbReference type="PANTHER" id="PTHR12155">
    <property type="entry name" value="SCHLAFEN"/>
    <property type="match status" value="1"/>
</dbReference>
<dbReference type="SUPFAM" id="SSF48371">
    <property type="entry name" value="ARM repeat"/>
    <property type="match status" value="1"/>
</dbReference>
<dbReference type="OrthoDB" id="5954290at2759"/>
<protein>
    <recommendedName>
        <fullName evidence="1">Schlafen AlbA-2 domain-containing protein</fullName>
    </recommendedName>
</protein>
<dbReference type="Gene3D" id="1.25.10.10">
    <property type="entry name" value="Leucine-rich Repeat Variant"/>
    <property type="match status" value="1"/>
</dbReference>
<feature type="domain" description="Schlafen AlbA-2" evidence="1">
    <location>
        <begin position="384"/>
        <end position="493"/>
    </location>
</feature>
<accession>A0A0L8HF02</accession>
<dbReference type="PANTHER" id="PTHR12155:SF47">
    <property type="entry name" value="SCHLAFEN ALBA-2 DOMAIN-CONTAINING PROTEIN"/>
    <property type="match status" value="1"/>
</dbReference>
<dbReference type="KEGG" id="obi:106871329"/>
<dbReference type="InterPro" id="IPR016024">
    <property type="entry name" value="ARM-type_fold"/>
</dbReference>
<dbReference type="AlphaFoldDB" id="A0A0L8HF02"/>
<evidence type="ECO:0000259" key="1">
    <source>
        <dbReference type="Pfam" id="PF04326"/>
    </source>
</evidence>
<name>A0A0L8HF02_OCTBM</name>
<organism evidence="2">
    <name type="scientific">Octopus bimaculoides</name>
    <name type="common">California two-spotted octopus</name>
    <dbReference type="NCBI Taxonomy" id="37653"/>
    <lineage>
        <taxon>Eukaryota</taxon>
        <taxon>Metazoa</taxon>
        <taxon>Spiralia</taxon>
        <taxon>Lophotrochozoa</taxon>
        <taxon>Mollusca</taxon>
        <taxon>Cephalopoda</taxon>
        <taxon>Coleoidea</taxon>
        <taxon>Octopodiformes</taxon>
        <taxon>Octopoda</taxon>
        <taxon>Incirrata</taxon>
        <taxon>Octopodidae</taxon>
        <taxon>Octopus</taxon>
    </lineage>
</organism>
<dbReference type="InterPro" id="IPR007421">
    <property type="entry name" value="Schlafen_AlbA_2_dom"/>
</dbReference>
<dbReference type="EMBL" id="KQ418431">
    <property type="protein sequence ID" value="KOF87372.1"/>
    <property type="molecule type" value="Genomic_DNA"/>
</dbReference>
<gene>
    <name evidence="2" type="ORF">OCBIM_22016998mg</name>
</gene>
<dbReference type="Pfam" id="PF04326">
    <property type="entry name" value="SLFN_AlbA_2"/>
    <property type="match status" value="1"/>
</dbReference>
<proteinExistence type="predicted"/>
<sequence>MAYLLLKGAPLPSEINDVVVKNLIDQFNEDMTCNEENIVNEIAILDFINRIFIADQSSDIKTLFMKHGILLKIESVLDNLEEHNGHLFPLLSMASLSVLYHLSTVPKICSAISANQSFVHHLFSALKRNESDYTNKFAVSCLCNFTWFDPDLCLLFDKLSGSEILLKTAKASSQLVKIDVLKIFSNFCLETNLIKHSVINNADILKFIIEICNEYLENKLHFGNKVDSLLKYCMLYLSNAIFKNKSIKKHFYILGGTKMIARLLYLCPASMLCRPFIQHVVKHLIYLKKTDSSQNIQKEKVHQYTKTYLPALKTVEENLADFRLYDGCGEDPEMKCTNSLKKSNRYDLREKPFKLQDGCYQYGAEVPFIEDTTHAILRANKTNWMNEVGQTVCGMLNSRRNCTLYFGISDAYKVVGVHLSREEKDKFRLHCDQIFTQMIKPLIISNITVDFKPVLNAKKMSSDLHIIEISTFAQESFYSFKGKSYFRHNGETQLVGAEMLRLMVIGAELEKWKLEEKKWKDELDRLTAIQARTNYKNPMSPV</sequence>